<keyword evidence="5 7" id="KW-0472">Membrane</keyword>
<dbReference type="GO" id="GO:0005524">
    <property type="term" value="F:ATP binding"/>
    <property type="evidence" value="ECO:0007669"/>
    <property type="project" value="InterPro"/>
</dbReference>
<evidence type="ECO:0000313" key="12">
    <source>
        <dbReference type="RefSeq" id="XP_018329505.1"/>
    </source>
</evidence>
<keyword evidence="2 7" id="KW-0812">Transmembrane</keyword>
<name>A0A1W4X041_AGRPL</name>
<accession>A0A1W4X041</accession>
<dbReference type="PANTHER" id="PTHR24416:SF611">
    <property type="entry name" value="TYROSINE-PROTEIN KINASE TRANSMEMBRANE RECEPTOR ROR"/>
    <property type="match status" value="1"/>
</dbReference>
<dbReference type="PRINTS" id="PR00109">
    <property type="entry name" value="TYRKINASE"/>
</dbReference>
<evidence type="ECO:0000313" key="11">
    <source>
        <dbReference type="Proteomes" id="UP000192223"/>
    </source>
</evidence>
<dbReference type="InterPro" id="IPR013783">
    <property type="entry name" value="Ig-like_fold"/>
</dbReference>
<dbReference type="STRING" id="224129.A0A1W4X041"/>
<dbReference type="Proteomes" id="UP000192223">
    <property type="component" value="Unplaced"/>
</dbReference>
<dbReference type="InterPro" id="IPR036116">
    <property type="entry name" value="FN3_sf"/>
</dbReference>
<proteinExistence type="predicted"/>
<dbReference type="PANTHER" id="PTHR24416">
    <property type="entry name" value="TYROSINE-PROTEIN KINASE RECEPTOR"/>
    <property type="match status" value="1"/>
</dbReference>
<dbReference type="SMART" id="SM00060">
    <property type="entry name" value="FN3"/>
    <property type="match status" value="1"/>
</dbReference>
<dbReference type="InterPro" id="IPR057598">
    <property type="entry name" value="Fn3_PTPRU"/>
</dbReference>
<keyword evidence="3 8" id="KW-0732">Signal</keyword>
<feature type="transmembrane region" description="Helical" evidence="7">
    <location>
        <begin position="337"/>
        <end position="363"/>
    </location>
</feature>
<keyword evidence="6" id="KW-0325">Glycoprotein</keyword>
<dbReference type="GO" id="GO:0043235">
    <property type="term" value="C:receptor complex"/>
    <property type="evidence" value="ECO:0007669"/>
    <property type="project" value="TreeGrafter"/>
</dbReference>
<keyword evidence="4 7" id="KW-1133">Transmembrane helix</keyword>
<reference evidence="12" key="1">
    <citation type="submission" date="2025-08" db="UniProtKB">
        <authorList>
            <consortium name="RefSeq"/>
        </authorList>
    </citation>
    <scope>IDENTIFICATION</scope>
    <source>
        <tissue evidence="12">Entire body</tissue>
    </source>
</reference>
<dbReference type="GO" id="GO:0005886">
    <property type="term" value="C:plasma membrane"/>
    <property type="evidence" value="ECO:0007669"/>
    <property type="project" value="TreeGrafter"/>
</dbReference>
<dbReference type="Gene3D" id="2.60.40.10">
    <property type="entry name" value="Immunoglobulins"/>
    <property type="match status" value="1"/>
</dbReference>
<dbReference type="InterPro" id="IPR000719">
    <property type="entry name" value="Prot_kinase_dom"/>
</dbReference>
<gene>
    <name evidence="12" type="primary">LOC108739904</name>
</gene>
<dbReference type="Pfam" id="PF07714">
    <property type="entry name" value="PK_Tyr_Ser-Thr"/>
    <property type="match status" value="1"/>
</dbReference>
<sequence>MLLFLLLIFLQSSICVEKGDLVGCFKPGVEYFIIKESRGLLECLSVCVENNNYRYAVLNNVTSKCGCTNFLGKNYSQIPCDESCHDCNIYYAGNFAPTMPENLAVENVTNTSAYILWEKPKFFLDIRNYQVKANVIKTYANYIGNPQWWTFTNNTYDAELGSLNPGTKYNILVQALSSYSDGEVASIILQTEIGDPDNIPFLPTVIKREGSKITVKLNPVMNNNGPVTSYQVVVIDQDSKLFFQPESLKSFQESKEDELGYYIAAELQPKQVLEDFVVGDGKTYGGFYNAPLNPNSNYLIIEGMVSSAGNITKVVYSDISTHVYKRDKTNLNSNSSVLVTALTICVVIVSGILAVIVIFYIYLRQKAFKRRLRRLRDNQELAMQGPILEVVNEGYIPEEEVQPIDHYNVLKQKVWRIPQNLLKVDNKTLVGVGEFGSVHSGMIKKEDDIPVVVVVIYDKKLSSINKKNMLRDLDLLIKTDKHKNVLELIGLCETMDILFVVLEAASVNLKDLLLGSRDTSGGRFSSITENQAVSFMIDIAKGIQHLEKQKVVLHKRLCARNILVNANNVAKVSGYGLCHYTHQNIMPDYTRWTAVEIFSNFPHTHKSNAWSFACIMWEISALGGTPYGSIPNNEIPGQIKRGLRLVQLPYISEELYQQMFDCWQVEPGERPDSSAILQMLTHCQVNSLPLLNFELYPGFQYEQFYMDSELVARTVPIL</sequence>
<dbReference type="Pfam" id="PF00041">
    <property type="entry name" value="fn3"/>
    <property type="match status" value="1"/>
</dbReference>
<keyword evidence="12" id="KW-0808">Transferase</keyword>
<dbReference type="OrthoDB" id="9943809at2759"/>
<dbReference type="CDD" id="cd00063">
    <property type="entry name" value="FN3"/>
    <property type="match status" value="1"/>
</dbReference>
<dbReference type="GO" id="GO:0004714">
    <property type="term" value="F:transmembrane receptor protein tyrosine kinase activity"/>
    <property type="evidence" value="ECO:0007669"/>
    <property type="project" value="UniProtKB-ARBA"/>
</dbReference>
<evidence type="ECO:0000259" key="10">
    <source>
        <dbReference type="PROSITE" id="PS50853"/>
    </source>
</evidence>
<evidence type="ECO:0000256" key="7">
    <source>
        <dbReference type="SAM" id="Phobius"/>
    </source>
</evidence>
<keyword evidence="12" id="KW-0418">Kinase</keyword>
<comment type="subcellular location">
    <subcellularLocation>
        <location evidence="1">Membrane</location>
        <topology evidence="1">Single-pass type I membrane protein</topology>
    </subcellularLocation>
</comment>
<dbReference type="Pfam" id="PF23144">
    <property type="entry name" value="Fn3_PTPRU"/>
    <property type="match status" value="1"/>
</dbReference>
<evidence type="ECO:0000256" key="3">
    <source>
        <dbReference type="ARBA" id="ARBA00022729"/>
    </source>
</evidence>
<evidence type="ECO:0000256" key="2">
    <source>
        <dbReference type="ARBA" id="ARBA00022692"/>
    </source>
</evidence>
<dbReference type="InterPro" id="IPR011009">
    <property type="entry name" value="Kinase-like_dom_sf"/>
</dbReference>
<dbReference type="PROSITE" id="PS50853">
    <property type="entry name" value="FN3"/>
    <property type="match status" value="1"/>
</dbReference>
<evidence type="ECO:0000256" key="6">
    <source>
        <dbReference type="ARBA" id="ARBA00023180"/>
    </source>
</evidence>
<feature type="domain" description="Fibronectin type-III" evidence="10">
    <location>
        <begin position="99"/>
        <end position="196"/>
    </location>
</feature>
<dbReference type="RefSeq" id="XP_018329505.1">
    <property type="nucleotide sequence ID" value="XM_018474003.2"/>
</dbReference>
<dbReference type="AlphaFoldDB" id="A0A1W4X041"/>
<feature type="signal peptide" evidence="8">
    <location>
        <begin position="1"/>
        <end position="15"/>
    </location>
</feature>
<dbReference type="Gene3D" id="3.30.200.20">
    <property type="entry name" value="Phosphorylase Kinase, domain 1"/>
    <property type="match status" value="1"/>
</dbReference>
<evidence type="ECO:0000256" key="5">
    <source>
        <dbReference type="ARBA" id="ARBA00023136"/>
    </source>
</evidence>
<evidence type="ECO:0000256" key="4">
    <source>
        <dbReference type="ARBA" id="ARBA00022989"/>
    </source>
</evidence>
<protein>
    <submittedName>
        <fullName evidence="12">Tyrosine-protein kinase Wsck isoform X1</fullName>
    </submittedName>
</protein>
<dbReference type="KEGG" id="apln:108739904"/>
<dbReference type="InterPro" id="IPR050122">
    <property type="entry name" value="RTK"/>
</dbReference>
<dbReference type="InterPro" id="IPR001245">
    <property type="entry name" value="Ser-Thr/Tyr_kinase_cat_dom"/>
</dbReference>
<dbReference type="InParanoid" id="A0A1W4X041"/>
<dbReference type="SUPFAM" id="SSF56112">
    <property type="entry name" value="Protein kinase-like (PK-like)"/>
    <property type="match status" value="1"/>
</dbReference>
<dbReference type="GeneID" id="108739904"/>
<feature type="domain" description="Protein kinase" evidence="9">
    <location>
        <begin position="424"/>
        <end position="685"/>
    </location>
</feature>
<evidence type="ECO:0000259" key="9">
    <source>
        <dbReference type="PROSITE" id="PS50011"/>
    </source>
</evidence>
<dbReference type="CTD" id="318600"/>
<dbReference type="Gene3D" id="1.10.510.10">
    <property type="entry name" value="Transferase(Phosphotransferase) domain 1"/>
    <property type="match status" value="1"/>
</dbReference>
<dbReference type="PROSITE" id="PS50011">
    <property type="entry name" value="PROTEIN_KINASE_DOM"/>
    <property type="match status" value="1"/>
</dbReference>
<dbReference type="SUPFAM" id="SSF49265">
    <property type="entry name" value="Fibronectin type III"/>
    <property type="match status" value="1"/>
</dbReference>
<organism evidence="11 12">
    <name type="scientific">Agrilus planipennis</name>
    <name type="common">Emerald ash borer</name>
    <name type="synonym">Agrilus marcopoli</name>
    <dbReference type="NCBI Taxonomy" id="224129"/>
    <lineage>
        <taxon>Eukaryota</taxon>
        <taxon>Metazoa</taxon>
        <taxon>Ecdysozoa</taxon>
        <taxon>Arthropoda</taxon>
        <taxon>Hexapoda</taxon>
        <taxon>Insecta</taxon>
        <taxon>Pterygota</taxon>
        <taxon>Neoptera</taxon>
        <taxon>Endopterygota</taxon>
        <taxon>Coleoptera</taxon>
        <taxon>Polyphaga</taxon>
        <taxon>Elateriformia</taxon>
        <taxon>Buprestoidea</taxon>
        <taxon>Buprestidae</taxon>
        <taxon>Agrilinae</taxon>
        <taxon>Agrilus</taxon>
    </lineage>
</organism>
<dbReference type="GO" id="GO:0007169">
    <property type="term" value="P:cell surface receptor protein tyrosine kinase signaling pathway"/>
    <property type="evidence" value="ECO:0007669"/>
    <property type="project" value="TreeGrafter"/>
</dbReference>
<dbReference type="InterPro" id="IPR003961">
    <property type="entry name" value="FN3_dom"/>
</dbReference>
<evidence type="ECO:0000256" key="1">
    <source>
        <dbReference type="ARBA" id="ARBA00004479"/>
    </source>
</evidence>
<feature type="chain" id="PRO_5011904273" evidence="8">
    <location>
        <begin position="16"/>
        <end position="718"/>
    </location>
</feature>
<keyword evidence="11" id="KW-1185">Reference proteome</keyword>
<evidence type="ECO:0000256" key="8">
    <source>
        <dbReference type="SAM" id="SignalP"/>
    </source>
</evidence>